<dbReference type="PRINTS" id="PR00237">
    <property type="entry name" value="GPCRRHODOPSN"/>
</dbReference>
<keyword evidence="8" id="KW-1185">Reference proteome</keyword>
<feature type="transmembrane region" description="Helical" evidence="5">
    <location>
        <begin position="273"/>
        <end position="295"/>
    </location>
</feature>
<comment type="subcellular location">
    <subcellularLocation>
        <location evidence="1">Membrane</location>
    </subcellularLocation>
</comment>
<organism evidence="7 8">
    <name type="scientific">Plakobranchus ocellatus</name>
    <dbReference type="NCBI Taxonomy" id="259542"/>
    <lineage>
        <taxon>Eukaryota</taxon>
        <taxon>Metazoa</taxon>
        <taxon>Spiralia</taxon>
        <taxon>Lophotrochozoa</taxon>
        <taxon>Mollusca</taxon>
        <taxon>Gastropoda</taxon>
        <taxon>Heterobranchia</taxon>
        <taxon>Euthyneura</taxon>
        <taxon>Panpulmonata</taxon>
        <taxon>Sacoglossa</taxon>
        <taxon>Placobranchoidea</taxon>
        <taxon>Plakobranchidae</taxon>
        <taxon>Plakobranchus</taxon>
    </lineage>
</organism>
<evidence type="ECO:0000256" key="1">
    <source>
        <dbReference type="ARBA" id="ARBA00004370"/>
    </source>
</evidence>
<keyword evidence="7" id="KW-0675">Receptor</keyword>
<dbReference type="GO" id="GO:0016020">
    <property type="term" value="C:membrane"/>
    <property type="evidence" value="ECO:0007669"/>
    <property type="project" value="UniProtKB-SubCell"/>
</dbReference>
<feature type="transmembrane region" description="Helical" evidence="5">
    <location>
        <begin position="155"/>
        <end position="178"/>
    </location>
</feature>
<dbReference type="PANTHER" id="PTHR46641:SF2">
    <property type="entry name" value="FMRFAMIDE RECEPTOR"/>
    <property type="match status" value="1"/>
</dbReference>
<proteinExistence type="predicted"/>
<dbReference type="AlphaFoldDB" id="A0AAV3ZLB0"/>
<evidence type="ECO:0000256" key="4">
    <source>
        <dbReference type="ARBA" id="ARBA00023136"/>
    </source>
</evidence>
<dbReference type="Proteomes" id="UP000735302">
    <property type="component" value="Unassembled WGS sequence"/>
</dbReference>
<protein>
    <submittedName>
        <fullName evidence="7">Chemosensory receptor b</fullName>
    </submittedName>
</protein>
<dbReference type="InterPro" id="IPR017452">
    <property type="entry name" value="GPCR_Rhodpsn_7TM"/>
</dbReference>
<dbReference type="InterPro" id="IPR019427">
    <property type="entry name" value="7TM_GPCR_serpentine_rcpt_Srw"/>
</dbReference>
<evidence type="ECO:0000313" key="8">
    <source>
        <dbReference type="Proteomes" id="UP000735302"/>
    </source>
</evidence>
<sequence length="562" mass="62337">MSAQEGEKKWEVIKGRKTEGVARHRGGLVSCLDQLKPSISKEEKTLLSLRTLNFITQFKTMYSNNFSILPENVSAIYPEQVLVVCVVCANATFHGNELYFGPNNWILWAQDVGSMTLEECTAGNFDYVDYEVDDEEKGGQIISDSLRKLFETLNFSVISGTISIVGSVANIINIAVFCRQKFADSVNISLLGLAISDFGALITLVWMSICFSPLFQSLDLSFDPVKVQYLTAGWPHVCFARITSYITAYVTLERCLCVTVPLKVKTIITPARTTITICLIFVVLFASLAPVYFGIQLGPVNSTTVTFYSNRSSSNLSPCYPNSLVLPPNGSNVGIYSKFEIRLICTLFSFSTGMATAIGGFVDDDNNTIDSAMCTIGYVKKVNTTSSIISLVYTHNGAELENISFSIGVFAQISSFVCVIICTVILVRKLAQTSRWRARSAAPSDTSELSGSTMTQRDKRLVKMVTFLSTIFIICFLPSAVNLIIMICSSEYSIVGRYSNMFQVGWSFLNCLEATNSSVNILVYYRMSSRYRKCFREMFGLPDKENQYLTNNNGDRSVSRTT</sequence>
<evidence type="ECO:0000256" key="2">
    <source>
        <dbReference type="ARBA" id="ARBA00022692"/>
    </source>
</evidence>
<reference evidence="7 8" key="1">
    <citation type="journal article" date="2021" name="Elife">
        <title>Chloroplast acquisition without the gene transfer in kleptoplastic sea slugs, Plakobranchus ocellatus.</title>
        <authorList>
            <person name="Maeda T."/>
            <person name="Takahashi S."/>
            <person name="Yoshida T."/>
            <person name="Shimamura S."/>
            <person name="Takaki Y."/>
            <person name="Nagai Y."/>
            <person name="Toyoda A."/>
            <person name="Suzuki Y."/>
            <person name="Arimoto A."/>
            <person name="Ishii H."/>
            <person name="Satoh N."/>
            <person name="Nishiyama T."/>
            <person name="Hasebe M."/>
            <person name="Maruyama T."/>
            <person name="Minagawa J."/>
            <person name="Obokata J."/>
            <person name="Shigenobu S."/>
        </authorList>
    </citation>
    <scope>NUCLEOTIDE SEQUENCE [LARGE SCALE GENOMIC DNA]</scope>
</reference>
<dbReference type="EMBL" id="BLXT01002641">
    <property type="protein sequence ID" value="GFN96088.1"/>
    <property type="molecule type" value="Genomic_DNA"/>
</dbReference>
<dbReference type="Gene3D" id="1.20.1070.10">
    <property type="entry name" value="Rhodopsin 7-helix transmembrane proteins"/>
    <property type="match status" value="1"/>
</dbReference>
<dbReference type="InterPro" id="IPR000276">
    <property type="entry name" value="GPCR_Rhodpsn"/>
</dbReference>
<dbReference type="PROSITE" id="PS50262">
    <property type="entry name" value="G_PROTEIN_RECEP_F1_2"/>
    <property type="match status" value="1"/>
</dbReference>
<gene>
    <name evidence="7" type="ORF">PoB_002259400</name>
</gene>
<keyword evidence="2 5" id="KW-0812">Transmembrane</keyword>
<dbReference type="Pfam" id="PF10324">
    <property type="entry name" value="7TM_GPCR_Srw"/>
    <property type="match status" value="1"/>
</dbReference>
<comment type="caution">
    <text evidence="7">The sequence shown here is derived from an EMBL/GenBank/DDBJ whole genome shotgun (WGS) entry which is preliminary data.</text>
</comment>
<evidence type="ECO:0000313" key="7">
    <source>
        <dbReference type="EMBL" id="GFN96088.1"/>
    </source>
</evidence>
<evidence type="ECO:0000259" key="6">
    <source>
        <dbReference type="PROSITE" id="PS50262"/>
    </source>
</evidence>
<feature type="domain" description="G-protein coupled receptors family 1 profile" evidence="6">
    <location>
        <begin position="169"/>
        <end position="524"/>
    </location>
</feature>
<dbReference type="GO" id="GO:0008528">
    <property type="term" value="F:G protein-coupled peptide receptor activity"/>
    <property type="evidence" value="ECO:0007669"/>
    <property type="project" value="InterPro"/>
</dbReference>
<dbReference type="PANTHER" id="PTHR46641">
    <property type="entry name" value="FMRFAMIDE RECEPTOR-RELATED"/>
    <property type="match status" value="1"/>
</dbReference>
<evidence type="ECO:0000256" key="5">
    <source>
        <dbReference type="SAM" id="Phobius"/>
    </source>
</evidence>
<feature type="transmembrane region" description="Helical" evidence="5">
    <location>
        <begin position="464"/>
        <end position="487"/>
    </location>
</feature>
<evidence type="ECO:0000256" key="3">
    <source>
        <dbReference type="ARBA" id="ARBA00022989"/>
    </source>
</evidence>
<keyword evidence="3 5" id="KW-1133">Transmembrane helix</keyword>
<keyword evidence="4 5" id="KW-0472">Membrane</keyword>
<accession>A0AAV3ZLB0</accession>
<name>A0AAV3ZLB0_9GAST</name>
<dbReference type="SUPFAM" id="SSF81321">
    <property type="entry name" value="Family A G protein-coupled receptor-like"/>
    <property type="match status" value="1"/>
</dbReference>
<feature type="transmembrane region" description="Helical" evidence="5">
    <location>
        <begin position="403"/>
        <end position="427"/>
    </location>
</feature>
<feature type="transmembrane region" description="Helical" evidence="5">
    <location>
        <begin position="190"/>
        <end position="214"/>
    </location>
</feature>
<dbReference type="InterPro" id="IPR052954">
    <property type="entry name" value="GPCR-Ligand_Int"/>
</dbReference>
<feature type="transmembrane region" description="Helical" evidence="5">
    <location>
        <begin position="507"/>
        <end position="525"/>
    </location>
</feature>